<sequence>MNDTTNIIVDCDAGIDDALALFLLLIAHKHERLHIEAVTCVFGNTVVKNVVNNVYRVLELFEDYDIPVHRGAHSPLNSNKYSPGEHECYHGVDGFGDVYTNEPDTSKMQTTHAAYALNKYITDKPGLVSLVCLGPLTNIALAIKLYPDFACSLKNLFVMGGNSTGLGNVTSQAEFNFFCDPESASIVFNNVCKPIYLLPWETCLKSRITYDWRKNILGTIDSSFVQMLNKTEDGCECRRKGKSPPYYVMCDAILAGIILRPEMARNIFTRFVDVELHGTKTRGQVVIDHLKKQEINVHLIDDFDSEIFKELLLFAVNPREDKSVLFPQSPEETSSENLVKDECKEL</sequence>
<evidence type="ECO:0000313" key="4">
    <source>
        <dbReference type="Proteomes" id="UP000515204"/>
    </source>
</evidence>
<dbReference type="Proteomes" id="UP000515204">
    <property type="component" value="Unplaced"/>
</dbReference>
<dbReference type="AlphaFoldDB" id="A0A6P3X4E7"/>
<evidence type="ECO:0000256" key="1">
    <source>
        <dbReference type="ARBA" id="ARBA00009176"/>
    </source>
</evidence>
<dbReference type="InterPro" id="IPR052775">
    <property type="entry name" value="IUN_hydrolase"/>
</dbReference>
<proteinExistence type="inferred from homology"/>
<evidence type="ECO:0000256" key="2">
    <source>
        <dbReference type="SAM" id="MobiDB-lite"/>
    </source>
</evidence>
<comment type="similarity">
    <text evidence="1">Belongs to the IUNH family.</text>
</comment>
<accession>A0A6P3X4E7</accession>
<dbReference type="Gene3D" id="3.90.245.10">
    <property type="entry name" value="Ribonucleoside hydrolase-like"/>
    <property type="match status" value="1"/>
</dbReference>
<evidence type="ECO:0000259" key="3">
    <source>
        <dbReference type="Pfam" id="PF01156"/>
    </source>
</evidence>
<gene>
    <name evidence="5" type="primary">LOC106743438</name>
</gene>
<dbReference type="SUPFAM" id="SSF53590">
    <property type="entry name" value="Nucleoside hydrolase"/>
    <property type="match status" value="1"/>
</dbReference>
<dbReference type="InterPro" id="IPR001910">
    <property type="entry name" value="Inosine/uridine_hydrolase_dom"/>
</dbReference>
<dbReference type="RefSeq" id="XP_014472769.1">
    <property type="nucleotide sequence ID" value="XM_014617283.1"/>
</dbReference>
<dbReference type="PANTHER" id="PTHR46190:SF1">
    <property type="entry name" value="SI:CH211-201H21.5"/>
    <property type="match status" value="1"/>
</dbReference>
<feature type="domain" description="Inosine/uridine-preferring nucleoside hydrolase" evidence="3">
    <location>
        <begin position="7"/>
        <end position="309"/>
    </location>
</feature>
<dbReference type="Pfam" id="PF01156">
    <property type="entry name" value="IU_nuc_hydro"/>
    <property type="match status" value="1"/>
</dbReference>
<protein>
    <submittedName>
        <fullName evidence="5">Probable uridine nucleosidase 1</fullName>
    </submittedName>
</protein>
<name>A0A6P3X4E7_DINQU</name>
<dbReference type="GO" id="GO:0016799">
    <property type="term" value="F:hydrolase activity, hydrolyzing N-glycosyl compounds"/>
    <property type="evidence" value="ECO:0007669"/>
    <property type="project" value="InterPro"/>
</dbReference>
<dbReference type="OrthoDB" id="432381at2759"/>
<dbReference type="GeneID" id="106743438"/>
<dbReference type="InterPro" id="IPR036452">
    <property type="entry name" value="Ribo_hydro-like"/>
</dbReference>
<feature type="region of interest" description="Disordered" evidence="2">
    <location>
        <begin position="325"/>
        <end position="346"/>
    </location>
</feature>
<dbReference type="KEGG" id="dqu:106743438"/>
<keyword evidence="4" id="KW-1185">Reference proteome</keyword>
<reference evidence="5" key="1">
    <citation type="submission" date="2025-08" db="UniProtKB">
        <authorList>
            <consortium name="RefSeq"/>
        </authorList>
    </citation>
    <scope>IDENTIFICATION</scope>
</reference>
<evidence type="ECO:0000313" key="5">
    <source>
        <dbReference type="RefSeq" id="XP_014472769.1"/>
    </source>
</evidence>
<organism evidence="4 5">
    <name type="scientific">Dinoponera quadriceps</name>
    <name type="common">South American ant</name>
    <dbReference type="NCBI Taxonomy" id="609295"/>
    <lineage>
        <taxon>Eukaryota</taxon>
        <taxon>Metazoa</taxon>
        <taxon>Ecdysozoa</taxon>
        <taxon>Arthropoda</taxon>
        <taxon>Hexapoda</taxon>
        <taxon>Insecta</taxon>
        <taxon>Pterygota</taxon>
        <taxon>Neoptera</taxon>
        <taxon>Endopterygota</taxon>
        <taxon>Hymenoptera</taxon>
        <taxon>Apocrita</taxon>
        <taxon>Aculeata</taxon>
        <taxon>Formicoidea</taxon>
        <taxon>Formicidae</taxon>
        <taxon>Ponerinae</taxon>
        <taxon>Ponerini</taxon>
        <taxon>Dinoponera</taxon>
    </lineage>
</organism>
<dbReference type="PANTHER" id="PTHR46190">
    <property type="entry name" value="SI:CH211-201H21.5-RELATED"/>
    <property type="match status" value="1"/>
</dbReference>